<evidence type="ECO:0008006" key="7">
    <source>
        <dbReference type="Google" id="ProtNLM"/>
    </source>
</evidence>
<evidence type="ECO:0000256" key="1">
    <source>
        <dbReference type="ARBA" id="ARBA00022737"/>
    </source>
</evidence>
<dbReference type="Gene3D" id="2.10.270.10">
    <property type="entry name" value="Cholin Binding"/>
    <property type="match status" value="2"/>
</dbReference>
<dbReference type="AlphaFoldDB" id="A0A1S9NBE7"/>
<dbReference type="RefSeq" id="WP_078114313.1">
    <property type="nucleotide sequence ID" value="NZ_MWMH01000001.1"/>
</dbReference>
<feature type="compositionally biased region" description="Low complexity" evidence="3">
    <location>
        <begin position="468"/>
        <end position="515"/>
    </location>
</feature>
<evidence type="ECO:0000313" key="6">
    <source>
        <dbReference type="Proteomes" id="UP000190959"/>
    </source>
</evidence>
<dbReference type="PROSITE" id="PS51170">
    <property type="entry name" value="CW"/>
    <property type="match status" value="6"/>
</dbReference>
<feature type="repeat" description="Cell wall-binding" evidence="2">
    <location>
        <begin position="889"/>
        <end position="908"/>
    </location>
</feature>
<feature type="repeat" description="Cell wall-binding" evidence="2">
    <location>
        <begin position="869"/>
        <end position="888"/>
    </location>
</feature>
<gene>
    <name evidence="5" type="ORF">CBEIBR21_01165</name>
</gene>
<comment type="caution">
    <text evidence="5">The sequence shown here is derived from an EMBL/GenBank/DDBJ whole genome shotgun (WGS) entry which is preliminary data.</text>
</comment>
<dbReference type="Proteomes" id="UP000190959">
    <property type="component" value="Unassembled WGS sequence"/>
</dbReference>
<feature type="repeat" description="Cell wall-binding" evidence="2">
    <location>
        <begin position="969"/>
        <end position="988"/>
    </location>
</feature>
<feature type="chain" id="PRO_5012594256" description="Autolysin" evidence="4">
    <location>
        <begin position="30"/>
        <end position="1006"/>
    </location>
</feature>
<sequence>MIKRINKIITLVTITTIVTTLSSSPIAFASDALQEKDGNFNASVAYSNKYLYDGYRGTDGEEQTIYYNNGKYNELENSDAYDDSIKYDNRYIELDNNGKEDLFNLQTGKFEGEDIEDQKFDIRRDLVKKLKETNRYGSNITDYLQLGDRISSNKGSFGDVWYKYTADYNYGQAVKYVTIINVAANSNDDWDNIMLTKGDGITSSFGDSYKFWFSVTTNDSSNKETDGEAKTYNGDVKAASEYIAKRLKNYCGYNAEVTTENGVPVIQVISDKKLEGTVITGHNNDISIETKTALAKNIEYVSDGTGVSDNTTSSIIADNYISTTIGSVFGTVTTGSAVKYTTTIDINAESDHAWRNITLKKGDDVTSSFGDTYQFWFSITANESGNLESDGEAKTYNGDVEAAAEYIAGRIRDYCGYDAQVIEQDGKPVIQIISDTKIDGNVIISYDDNISLKTKENDSSTDEGDGNDSGNNSGEDTSSGSETNTEGGTSDSGSNSGENTTGSDTNTGEDTSSGTHAIINYDKEPIYYGFVNNSGKYMDVSKLANIKLIYTVNGETKTENIKEFGEKYGAENIVANLTDIGSDLLTQDSTYIYASANVEFTSDSDISVVYPDGTNSKKYILKISKSVGDKVNGAYMPKEVTAYEMNGESDFLSWIQPKLTDDWYSLDVYAKDGNIYAVRFNKDGKNNKIQVNQVGFETVRDDDFKVSRNKIYKVNDPSIETKAKGQSIATTDAGEIRNLINPYYSIDSDGNLWILGLKKIYEFNGNGFDEKYTVPAKISNLDVYNKDNLVAWGDNGSEYSYVTNINEYTNAGATTNGGGSGGSGGSDTDDSNSKGTSNNASESQEKSNNGWIQTKAGWQFFDESGKQVKNSWIKVNEKWYLINEDGIMQTGWANISGNWYYQGSDGAMVTGWMQEGNGWYYLQSDGTMATGWVNNDGNWYYLKESGEMSIGWISNNGNWYHLGTDGTMSTGWLKYGKHWYYLDESGKMLSDTTINGYKLGNDGALI</sequence>
<evidence type="ECO:0000256" key="3">
    <source>
        <dbReference type="SAM" id="MobiDB-lite"/>
    </source>
</evidence>
<feature type="repeat" description="Cell wall-binding" evidence="2">
    <location>
        <begin position="909"/>
        <end position="928"/>
    </location>
</feature>
<dbReference type="SUPFAM" id="SSF69360">
    <property type="entry name" value="Cell wall binding repeat"/>
    <property type="match status" value="1"/>
</dbReference>
<name>A0A1S9NBE7_CLOBE</name>
<evidence type="ECO:0000256" key="4">
    <source>
        <dbReference type="SAM" id="SignalP"/>
    </source>
</evidence>
<feature type="compositionally biased region" description="Gly residues" evidence="3">
    <location>
        <begin position="816"/>
        <end position="825"/>
    </location>
</feature>
<dbReference type="EMBL" id="MWMH01000001">
    <property type="protein sequence ID" value="OOP74805.1"/>
    <property type="molecule type" value="Genomic_DNA"/>
</dbReference>
<protein>
    <recommendedName>
        <fullName evidence="7">Autolysin</fullName>
    </recommendedName>
</protein>
<feature type="signal peptide" evidence="4">
    <location>
        <begin position="1"/>
        <end position="29"/>
    </location>
</feature>
<dbReference type="Pfam" id="PF19127">
    <property type="entry name" value="Choline_bind_3"/>
    <property type="match status" value="2"/>
</dbReference>
<proteinExistence type="predicted"/>
<evidence type="ECO:0000256" key="2">
    <source>
        <dbReference type="PROSITE-ProRule" id="PRU00591"/>
    </source>
</evidence>
<dbReference type="InterPro" id="IPR018337">
    <property type="entry name" value="Cell_wall/Cho-bd_repeat"/>
</dbReference>
<keyword evidence="1" id="KW-0677">Repeat</keyword>
<feature type="repeat" description="Cell wall-binding" evidence="2">
    <location>
        <begin position="949"/>
        <end position="968"/>
    </location>
</feature>
<reference evidence="5 6" key="1">
    <citation type="submission" date="2017-02" db="EMBL/GenBank/DDBJ databases">
        <title>Genome sequence of Clostridium beijerinckii Br21.</title>
        <authorList>
            <person name="Fonseca B.C."/>
            <person name="Guazzaroni M.E."/>
            <person name="Riano-Pachon D.M."/>
            <person name="Reginatto V."/>
        </authorList>
    </citation>
    <scope>NUCLEOTIDE SEQUENCE [LARGE SCALE GENOMIC DNA]</scope>
    <source>
        <strain evidence="5 6">Br21</strain>
    </source>
</reference>
<keyword evidence="4" id="KW-0732">Signal</keyword>
<accession>A0A1S9NBE7</accession>
<feature type="repeat" description="Cell wall-binding" evidence="2">
    <location>
        <begin position="929"/>
        <end position="948"/>
    </location>
</feature>
<dbReference type="Pfam" id="PF01473">
    <property type="entry name" value="Choline_bind_1"/>
    <property type="match status" value="2"/>
</dbReference>
<organism evidence="5 6">
    <name type="scientific">Clostridium beijerinckii</name>
    <name type="common">Clostridium MP</name>
    <dbReference type="NCBI Taxonomy" id="1520"/>
    <lineage>
        <taxon>Bacteria</taxon>
        <taxon>Bacillati</taxon>
        <taxon>Bacillota</taxon>
        <taxon>Clostridia</taxon>
        <taxon>Eubacteriales</taxon>
        <taxon>Clostridiaceae</taxon>
        <taxon>Clostridium</taxon>
    </lineage>
</organism>
<feature type="region of interest" description="Disordered" evidence="3">
    <location>
        <begin position="453"/>
        <end position="515"/>
    </location>
</feature>
<evidence type="ECO:0000313" key="5">
    <source>
        <dbReference type="EMBL" id="OOP74805.1"/>
    </source>
</evidence>
<feature type="region of interest" description="Disordered" evidence="3">
    <location>
        <begin position="816"/>
        <end position="848"/>
    </location>
</feature>